<dbReference type="InterPro" id="IPR007240">
    <property type="entry name" value="Atg17"/>
</dbReference>
<reference evidence="9" key="1">
    <citation type="submission" date="2022-07" db="EMBL/GenBank/DDBJ databases">
        <title>Phylogenomic reconstructions and comparative analyses of Kickxellomycotina fungi.</title>
        <authorList>
            <person name="Reynolds N.K."/>
            <person name="Stajich J.E."/>
            <person name="Barry K."/>
            <person name="Grigoriev I.V."/>
            <person name="Crous P."/>
            <person name="Smith M.E."/>
        </authorList>
    </citation>
    <scope>NUCLEOTIDE SEQUENCE</scope>
    <source>
        <strain evidence="9">RSA 567</strain>
    </source>
</reference>
<evidence type="ECO:0000256" key="5">
    <source>
        <dbReference type="ARBA" id="ARBA00023136"/>
    </source>
</evidence>
<keyword evidence="5" id="KW-0472">Membrane</keyword>
<dbReference type="GO" id="GO:1990316">
    <property type="term" value="C:Atg1/ULK1 kinase complex"/>
    <property type="evidence" value="ECO:0007669"/>
    <property type="project" value="TreeGrafter"/>
</dbReference>
<evidence type="ECO:0000256" key="3">
    <source>
        <dbReference type="ARBA" id="ARBA00022490"/>
    </source>
</evidence>
<dbReference type="GO" id="GO:0060090">
    <property type="term" value="F:molecular adaptor activity"/>
    <property type="evidence" value="ECO:0007669"/>
    <property type="project" value="TreeGrafter"/>
</dbReference>
<dbReference type="GO" id="GO:0034045">
    <property type="term" value="C:phagophore assembly site membrane"/>
    <property type="evidence" value="ECO:0007669"/>
    <property type="project" value="UniProtKB-SubCell"/>
</dbReference>
<dbReference type="AlphaFoldDB" id="A0A9W8BB94"/>
<evidence type="ECO:0000256" key="4">
    <source>
        <dbReference type="ARBA" id="ARBA00023006"/>
    </source>
</evidence>
<comment type="similarity">
    <text evidence="1 6">Belongs to the ATG17 family.</text>
</comment>
<evidence type="ECO:0000259" key="8">
    <source>
        <dbReference type="Pfam" id="PF04108"/>
    </source>
</evidence>
<name>A0A9W8BB94_9FUNG</name>
<evidence type="ECO:0000256" key="6">
    <source>
        <dbReference type="RuleBase" id="RU368080"/>
    </source>
</evidence>
<evidence type="ECO:0000256" key="1">
    <source>
        <dbReference type="ARBA" id="ARBA00006259"/>
    </source>
</evidence>
<comment type="caution">
    <text evidence="9">The sequence shown here is derived from an EMBL/GenBank/DDBJ whole genome shotgun (WGS) entry which is preliminary data.</text>
</comment>
<keyword evidence="4 6" id="KW-0072">Autophagy</keyword>
<feature type="domain" description="Autophagy protein ATG17-like" evidence="8">
    <location>
        <begin position="22"/>
        <end position="394"/>
    </location>
</feature>
<dbReference type="SUPFAM" id="SSF58100">
    <property type="entry name" value="Bacterial hemolysins"/>
    <property type="match status" value="1"/>
</dbReference>
<organism evidence="9 10">
    <name type="scientific">Dimargaris verticillata</name>
    <dbReference type="NCBI Taxonomy" id="2761393"/>
    <lineage>
        <taxon>Eukaryota</taxon>
        <taxon>Fungi</taxon>
        <taxon>Fungi incertae sedis</taxon>
        <taxon>Zoopagomycota</taxon>
        <taxon>Kickxellomycotina</taxon>
        <taxon>Dimargaritomycetes</taxon>
        <taxon>Dimargaritales</taxon>
        <taxon>Dimargaritaceae</taxon>
        <taxon>Dimargaris</taxon>
    </lineage>
</organism>
<sequence>MAGEHLHPVSVMLSASLAGFQDAHTQCDTADQLAEDTETQLKHIVRLHPRLQFLRNEWLTQAASFQLLQRGFSCMATRFQTLKEEKSYQLETVDHELHDTLAALRQRVIEPCLQPKQTPSKSDTSLSPSPSPQKLPRTLYDLIDDQGVDKIRHDAHNLVERIQRVAGEIDRAQQALRQFSTGDSEMASDVSLDRHQLTHIQSQRDKQVDECQRMHNELAALANHCHQLESVSRDPGLLTEENLLVLERDTQELSAVVSELQEGLQFVRAIHEEVNIRAQQYDAIHHDLKTLLRQLNRAMPTVQQLFRDLAQIKWDCTNLFPDTDLLLSECAGLHAWYTEFSRSYDHLLVELDRRRRMQAQHMKMAQEFASHLAMLHDTETRERDAFTQTFGQYLPIDLCTPLMVPPAQYTLTTVQDPGSLPQVPDAALHEAKVNIANRSMAAAPCDG</sequence>
<feature type="compositionally biased region" description="Low complexity" evidence="7">
    <location>
        <begin position="119"/>
        <end position="136"/>
    </location>
</feature>
<evidence type="ECO:0000313" key="10">
    <source>
        <dbReference type="Proteomes" id="UP001151582"/>
    </source>
</evidence>
<comment type="function">
    <text evidence="6">Autophagy-specific protein that functions in response to autophagy-inducing signals as a scaffold to recruit other ATG proteins to organize preautophagosomal structure (PAS) formation. Modulates the timing and magnitude of the autophagy response, such as the size of the sequestering vesicles. Plays particularly a role in pexophagy and nucleophagy.</text>
</comment>
<protein>
    <recommendedName>
        <fullName evidence="2 6">Autophagy-related protein 17</fullName>
    </recommendedName>
</protein>
<dbReference type="GO" id="GO:0034727">
    <property type="term" value="P:piecemeal microautophagy of the nucleus"/>
    <property type="evidence" value="ECO:0007669"/>
    <property type="project" value="TreeGrafter"/>
</dbReference>
<evidence type="ECO:0000313" key="9">
    <source>
        <dbReference type="EMBL" id="KAJ1984341.1"/>
    </source>
</evidence>
<evidence type="ECO:0000256" key="7">
    <source>
        <dbReference type="SAM" id="MobiDB-lite"/>
    </source>
</evidence>
<dbReference type="PANTHER" id="PTHR28005:SF1">
    <property type="entry name" value="AUTOPHAGY-RELATED PROTEIN 17"/>
    <property type="match status" value="1"/>
</dbReference>
<dbReference type="GO" id="GO:0000422">
    <property type="term" value="P:autophagy of mitochondrion"/>
    <property type="evidence" value="ECO:0007669"/>
    <property type="project" value="TreeGrafter"/>
</dbReference>
<proteinExistence type="inferred from homology"/>
<evidence type="ECO:0000256" key="2">
    <source>
        <dbReference type="ARBA" id="ARBA00013806"/>
    </source>
</evidence>
<dbReference type="EMBL" id="JANBQB010000022">
    <property type="protein sequence ID" value="KAJ1984341.1"/>
    <property type="molecule type" value="Genomic_DNA"/>
</dbReference>
<feature type="region of interest" description="Disordered" evidence="7">
    <location>
        <begin position="112"/>
        <end position="137"/>
    </location>
</feature>
<dbReference type="InterPro" id="IPR045326">
    <property type="entry name" value="ATG17-like_dom"/>
</dbReference>
<comment type="subcellular location">
    <subcellularLocation>
        <location evidence="6">Cytoplasm</location>
    </subcellularLocation>
    <subcellularLocation>
        <location evidence="6">Preautophagosomal structure membrane</location>
        <topology evidence="6">Peripheral membrane protein</topology>
    </subcellularLocation>
</comment>
<dbReference type="PANTHER" id="PTHR28005">
    <property type="entry name" value="AUTOPHAGY-RELATED PROTEIN 17"/>
    <property type="match status" value="1"/>
</dbReference>
<dbReference type="OrthoDB" id="1937984at2759"/>
<dbReference type="GO" id="GO:0030295">
    <property type="term" value="F:protein kinase activator activity"/>
    <property type="evidence" value="ECO:0007669"/>
    <property type="project" value="TreeGrafter"/>
</dbReference>
<keyword evidence="10" id="KW-1185">Reference proteome</keyword>
<keyword evidence="3 6" id="KW-0963">Cytoplasm</keyword>
<dbReference type="Proteomes" id="UP001151582">
    <property type="component" value="Unassembled WGS sequence"/>
</dbReference>
<gene>
    <name evidence="9" type="ORF">H4R34_000716</name>
</gene>
<dbReference type="Pfam" id="PF04108">
    <property type="entry name" value="ATG17_like"/>
    <property type="match status" value="1"/>
</dbReference>
<accession>A0A9W8BB94</accession>
<dbReference type="GO" id="GO:0000045">
    <property type="term" value="P:autophagosome assembly"/>
    <property type="evidence" value="ECO:0007669"/>
    <property type="project" value="TreeGrafter"/>
</dbReference>